<dbReference type="GO" id="GO:1990112">
    <property type="term" value="C:RQC complex"/>
    <property type="evidence" value="ECO:0007669"/>
    <property type="project" value="TreeGrafter"/>
</dbReference>
<reference evidence="3" key="2">
    <citation type="submission" date="2019-10" db="EMBL/GenBank/DDBJ databases">
        <title>Conservation and host-specific expression of non-tandemly repeated heterogenous ribosome RNA gene in arbuscular mycorrhizal fungi.</title>
        <authorList>
            <person name="Maeda T."/>
            <person name="Kobayashi Y."/>
            <person name="Nakagawa T."/>
            <person name="Ezawa T."/>
            <person name="Yamaguchi K."/>
            <person name="Bino T."/>
            <person name="Nishimoto Y."/>
            <person name="Shigenobu S."/>
            <person name="Kawaguchi M."/>
        </authorList>
    </citation>
    <scope>NUCLEOTIDE SEQUENCE</scope>
    <source>
        <strain evidence="3">HR1</strain>
    </source>
</reference>
<dbReference type="Proteomes" id="UP000247702">
    <property type="component" value="Unassembled WGS sequence"/>
</dbReference>
<evidence type="ECO:0000313" key="2">
    <source>
        <dbReference type="EMBL" id="GBB89380.1"/>
    </source>
</evidence>
<organism evidence="2 4">
    <name type="scientific">Rhizophagus clarus</name>
    <dbReference type="NCBI Taxonomy" id="94130"/>
    <lineage>
        <taxon>Eukaryota</taxon>
        <taxon>Fungi</taxon>
        <taxon>Fungi incertae sedis</taxon>
        <taxon>Mucoromycota</taxon>
        <taxon>Glomeromycotina</taxon>
        <taxon>Glomeromycetes</taxon>
        <taxon>Glomerales</taxon>
        <taxon>Glomeraceae</taxon>
        <taxon>Rhizophagus</taxon>
    </lineage>
</organism>
<dbReference type="Proteomes" id="UP000615446">
    <property type="component" value="Unassembled WGS sequence"/>
</dbReference>
<evidence type="ECO:0000313" key="4">
    <source>
        <dbReference type="Proteomes" id="UP000247702"/>
    </source>
</evidence>
<reference evidence="2 4" key="1">
    <citation type="submission" date="2017-11" db="EMBL/GenBank/DDBJ databases">
        <title>The genome of Rhizophagus clarus HR1 reveals common genetic basis of auxotrophy among arbuscular mycorrhizal fungi.</title>
        <authorList>
            <person name="Kobayashi Y."/>
        </authorList>
    </citation>
    <scope>NUCLEOTIDE SEQUENCE [LARGE SCALE GENOMIC DNA]</scope>
    <source>
        <strain evidence="2 4">HR1</strain>
    </source>
</reference>
<feature type="region of interest" description="Disordered" evidence="1">
    <location>
        <begin position="648"/>
        <end position="678"/>
    </location>
</feature>
<dbReference type="STRING" id="94130.A0A2Z6QGS7"/>
<dbReference type="PANTHER" id="PTHR22684:SF0">
    <property type="entry name" value="RIBOSOME QUALITY CONTROL COMPLEX SUBUNIT TCF25"/>
    <property type="match status" value="1"/>
</dbReference>
<sequence length="678" mass="77975">MSGRAFRKAINKEYDFLAKRINDEDLNDSEDIDQPPPKSNLFDLLNEMADESENHNLDENSSEPEINNEKLEPSIQTVSSSKKKKKKKTKKNTPAEKPISELEKKTRTGKKVEEMSDIELENLIREINDKFGNLSTAQQSDNVNEAHQSSTIPSNSFLIVDTRLLDADGEMRRMFSSGVVDREIRSRNYARTIKRTLLAKPRQSWPPILKFGLRMELLKENDGIYYFKFTHSQQYQGVQLDFLRRITTHDPNAIISLLHENPYHIDSLLQMSDVYKMSGDHTMAGELIERALYAFEKSFHIKFNIAKGTSRMDYKYYENRAFFLGLLRHIQSLSRRGCWQTSFEFSKLLLSLDPSNDPLSVLNFIDYLGLKAHQYTYVLSLANEWVLHKLQDWPNFAYSAAIAQFQIELREENNSTHELSTTMLEKAILYFPSVILLLSEKCDIPLESDISESSFIQEVPSSNYLNLLINHYVDQISPLWTQPELINWLQTVLLNVIVKMQIPDYKTSLSDEEFAKALSYGKNLRENSFNEQIPSNLSRYIVVSENSKFLAYLPEVTSRDIDLHDPLPPSDGVSPYDAYSESSNTDWENILAVDLRRFLGGVPNANVQMIVERIHQIADTANLQAAAERLIEVLRGAGVYDVDEIQQLPNENQELPMPGGFPQDRRDVNNDDDQDTQE</sequence>
<proteinExistence type="predicted"/>
<feature type="region of interest" description="Disordered" evidence="1">
    <location>
        <begin position="49"/>
        <end position="110"/>
    </location>
</feature>
<dbReference type="AlphaFoldDB" id="A0A2Z6QGS7"/>
<dbReference type="OrthoDB" id="205993at2759"/>
<keyword evidence="4" id="KW-1185">Reference proteome</keyword>
<protein>
    <submittedName>
        <fullName evidence="3">Transcription factor 25</fullName>
    </submittedName>
</protein>
<accession>A0A2Z6QGS7</accession>
<comment type="caution">
    <text evidence="2">The sequence shown here is derived from an EMBL/GenBank/DDBJ whole genome shotgun (WGS) entry which is preliminary data.</text>
</comment>
<gene>
    <name evidence="3" type="ORF">RCL2_002828400</name>
    <name evidence="2" type="ORF">RclHR1_16040002</name>
</gene>
<feature type="compositionally biased region" description="Basic and acidic residues" evidence="1">
    <location>
        <begin position="98"/>
        <end position="110"/>
    </location>
</feature>
<dbReference type="EMBL" id="BLAL01000302">
    <property type="protein sequence ID" value="GET01901.1"/>
    <property type="molecule type" value="Genomic_DNA"/>
</dbReference>
<name>A0A2Z6QGS7_9GLOM</name>
<feature type="compositionally biased region" description="Basic residues" evidence="1">
    <location>
        <begin position="81"/>
        <end position="91"/>
    </location>
</feature>
<dbReference type="PANTHER" id="PTHR22684">
    <property type="entry name" value="NULP1-RELATED"/>
    <property type="match status" value="1"/>
</dbReference>
<evidence type="ECO:0000256" key="1">
    <source>
        <dbReference type="SAM" id="MobiDB-lite"/>
    </source>
</evidence>
<dbReference type="EMBL" id="BEXD01000674">
    <property type="protein sequence ID" value="GBB89380.1"/>
    <property type="molecule type" value="Genomic_DNA"/>
</dbReference>
<dbReference type="Pfam" id="PF04910">
    <property type="entry name" value="Tcf25"/>
    <property type="match status" value="1"/>
</dbReference>
<evidence type="ECO:0000313" key="3">
    <source>
        <dbReference type="EMBL" id="GET01901.1"/>
    </source>
</evidence>
<dbReference type="InterPro" id="IPR006994">
    <property type="entry name" value="TCF25/Rqc1"/>
</dbReference>